<accession>A0A8J6KJL0</accession>
<feature type="compositionally biased region" description="Basic and acidic residues" evidence="1">
    <location>
        <begin position="179"/>
        <end position="189"/>
    </location>
</feature>
<feature type="compositionally biased region" description="Polar residues" evidence="1">
    <location>
        <begin position="19"/>
        <end position="29"/>
    </location>
</feature>
<reference evidence="2" key="1">
    <citation type="thesis" date="2020" institute="ProQuest LLC" country="789 East Eisenhower Parkway, Ann Arbor, MI, USA">
        <title>Comparative Genomics and Chromosome Evolution.</title>
        <authorList>
            <person name="Mudd A.B."/>
        </authorList>
    </citation>
    <scope>NUCLEOTIDE SEQUENCE</scope>
    <source>
        <strain evidence="2">HN-11 Male</strain>
        <tissue evidence="2">Kidney and liver</tissue>
    </source>
</reference>
<gene>
    <name evidence="2" type="ORF">GDO78_001900</name>
</gene>
<comment type="caution">
    <text evidence="2">The sequence shown here is derived from an EMBL/GenBank/DDBJ whole genome shotgun (WGS) entry which is preliminary data.</text>
</comment>
<dbReference type="Proteomes" id="UP000770717">
    <property type="component" value="Unassembled WGS sequence"/>
</dbReference>
<feature type="compositionally biased region" description="Polar residues" evidence="1">
    <location>
        <begin position="36"/>
        <end position="46"/>
    </location>
</feature>
<name>A0A8J6KJL0_ELECQ</name>
<evidence type="ECO:0000256" key="1">
    <source>
        <dbReference type="SAM" id="MobiDB-lite"/>
    </source>
</evidence>
<organism evidence="2 3">
    <name type="scientific">Eleutherodactylus coqui</name>
    <name type="common">Puerto Rican coqui</name>
    <dbReference type="NCBI Taxonomy" id="57060"/>
    <lineage>
        <taxon>Eukaryota</taxon>
        <taxon>Metazoa</taxon>
        <taxon>Chordata</taxon>
        <taxon>Craniata</taxon>
        <taxon>Vertebrata</taxon>
        <taxon>Euteleostomi</taxon>
        <taxon>Amphibia</taxon>
        <taxon>Batrachia</taxon>
        <taxon>Anura</taxon>
        <taxon>Neobatrachia</taxon>
        <taxon>Hyloidea</taxon>
        <taxon>Eleutherodactylidae</taxon>
        <taxon>Eleutherodactylinae</taxon>
        <taxon>Eleutherodactylus</taxon>
        <taxon>Eleutherodactylus</taxon>
    </lineage>
</organism>
<proteinExistence type="predicted"/>
<sequence length="189" mass="21488">MFTVQTITWNKRRKVTDSPAVSQNDDQSNPEPPSNPLTAQLSSLTRQAKAEHSEDEIVQGNLNLKQAFKKSFNASEQRQNVCSITDNNLPKLMPRPHPRIDETETNVDTGHRVINPKLQLPSVYRMSRDLQNIPAYNDIRDLPSKQGDSTCPLAVEGNKETDIRTKILPSERSQRLHSNSKELPEEFFI</sequence>
<evidence type="ECO:0000313" key="3">
    <source>
        <dbReference type="Proteomes" id="UP000770717"/>
    </source>
</evidence>
<dbReference type="AlphaFoldDB" id="A0A8J6KJL0"/>
<protein>
    <submittedName>
        <fullName evidence="2">Uncharacterized protein</fullName>
    </submittedName>
</protein>
<dbReference type="OrthoDB" id="10023686at2759"/>
<feature type="region of interest" description="Disordered" evidence="1">
    <location>
        <begin position="1"/>
        <end position="54"/>
    </location>
</feature>
<feature type="region of interest" description="Disordered" evidence="1">
    <location>
        <begin position="170"/>
        <end position="189"/>
    </location>
</feature>
<keyword evidence="3" id="KW-1185">Reference proteome</keyword>
<dbReference type="EMBL" id="WNTK01000001">
    <property type="protein sequence ID" value="KAG9494285.1"/>
    <property type="molecule type" value="Genomic_DNA"/>
</dbReference>
<evidence type="ECO:0000313" key="2">
    <source>
        <dbReference type="EMBL" id="KAG9494285.1"/>
    </source>
</evidence>